<sequence>MCIGFFLMIPKRKCRSAGRGDPSGGEGIPAGIAILQWKRTKVAELGCGQLAGKYLTISFFAGELTAPEPH</sequence>
<evidence type="ECO:0000313" key="1">
    <source>
        <dbReference type="EMBL" id="PCO05308.1"/>
    </source>
</evidence>
<accession>A0ABX4HZA6</accession>
<comment type="caution">
    <text evidence="1">The sequence shown here is derived from an EMBL/GenBank/DDBJ whole genome shotgun (WGS) entry which is preliminary data.</text>
</comment>
<dbReference type="EMBL" id="LRFG02000003">
    <property type="protein sequence ID" value="PCO05308.1"/>
    <property type="molecule type" value="Genomic_DNA"/>
</dbReference>
<organism evidence="1 2">
    <name type="scientific">Microbulbifer flavimaris</name>
    <dbReference type="NCBI Taxonomy" id="1781068"/>
    <lineage>
        <taxon>Bacteria</taxon>
        <taxon>Pseudomonadati</taxon>
        <taxon>Pseudomonadota</taxon>
        <taxon>Gammaproteobacteria</taxon>
        <taxon>Cellvibrionales</taxon>
        <taxon>Microbulbiferaceae</taxon>
        <taxon>Microbulbifer</taxon>
    </lineage>
</organism>
<protein>
    <submittedName>
        <fullName evidence="1">Uncharacterized protein</fullName>
    </submittedName>
</protein>
<proteinExistence type="predicted"/>
<dbReference type="Proteomes" id="UP000218427">
    <property type="component" value="Unassembled WGS sequence"/>
</dbReference>
<gene>
    <name evidence="1" type="ORF">AWR36_011355</name>
</gene>
<evidence type="ECO:0000313" key="2">
    <source>
        <dbReference type="Proteomes" id="UP000218427"/>
    </source>
</evidence>
<name>A0ABX4HZA6_9GAMM</name>
<keyword evidence="2" id="KW-1185">Reference proteome</keyword>
<reference evidence="1" key="1">
    <citation type="submission" date="2017-08" db="EMBL/GenBank/DDBJ databases">
        <title>Microbulbifer marisrubri sp. nov., a halophilic alphaproteobacterium isolated from marine sediment of the Yellow Sea, China.</title>
        <authorList>
            <person name="Zhang G."/>
            <person name="Xiong Q."/>
        </authorList>
    </citation>
    <scope>NUCLEOTIDE SEQUENCE [LARGE SCALE GENOMIC DNA]</scope>
    <source>
        <strain evidence="1">WRN-8</strain>
    </source>
</reference>